<dbReference type="HOGENOM" id="CLU_047283_0_0_1"/>
<feature type="compositionally biased region" description="Acidic residues" evidence="1">
    <location>
        <begin position="50"/>
        <end position="60"/>
    </location>
</feature>
<sequence>MAITIATRNSRRTRADPVEGDDVVPINPPSSSDHNEEDRQRDDLPGTDNPADEDLDGEAIEEQRRNVVAREIDNLNREAAGHPVPAEDEDDPAPPPTESESHDSESDDSSDSSFSTDSSSNDSSQDSEESLEESSTSDESDSSEGKSSGKKKRKQKSMRSLNKIISRAKREKAKMKGKATDKLKSQPLMMSKILRPLAKDAGKVDKSASHSKSSRKKTKVTKQNGIRFQSGKPCKSLPPALQPHWNQAMKKLNELVPLTVLNPTFVQKDQIESQKNQMSSSSTKSKRNRGLTPPSEYAMSFGEWLDGITYLRKYLKSTYEFKIISDQLRKHVKHVKEIKSSNECWMVALRYDLLVRSHLFCYRAKGVPMPDAGIYVEKFERLAREKSTRMGEFSFGDTNPYAKGARFEHRDPITGVWEDNYIQKKKAPSASEFKLDSKTGT</sequence>
<feature type="compositionally biased region" description="Acidic residues" evidence="1">
    <location>
        <begin position="125"/>
        <end position="142"/>
    </location>
</feature>
<feature type="compositionally biased region" description="Basic and acidic residues" evidence="1">
    <location>
        <begin position="197"/>
        <end position="208"/>
    </location>
</feature>
<dbReference type="KEGG" id="mlr:MELLADRAFT_70287"/>
<feature type="region of interest" description="Disordered" evidence="1">
    <location>
        <begin position="1"/>
        <end position="183"/>
    </location>
</feature>
<feature type="compositionally biased region" description="Basic residues" evidence="1">
    <location>
        <begin position="166"/>
        <end position="177"/>
    </location>
</feature>
<dbReference type="GeneID" id="18931478"/>
<gene>
    <name evidence="2" type="ORF">MELLADRAFT_70287</name>
</gene>
<feature type="compositionally biased region" description="Basic and acidic residues" evidence="1">
    <location>
        <begin position="61"/>
        <end position="80"/>
    </location>
</feature>
<protein>
    <submittedName>
        <fullName evidence="2">Uncharacterized protein</fullName>
    </submittedName>
</protein>
<name>F4SEC6_MELLP</name>
<organism evidence="3">
    <name type="scientific">Melampsora larici-populina (strain 98AG31 / pathotype 3-4-7)</name>
    <name type="common">Poplar leaf rust fungus</name>
    <dbReference type="NCBI Taxonomy" id="747676"/>
    <lineage>
        <taxon>Eukaryota</taxon>
        <taxon>Fungi</taxon>
        <taxon>Dikarya</taxon>
        <taxon>Basidiomycota</taxon>
        <taxon>Pucciniomycotina</taxon>
        <taxon>Pucciniomycetes</taxon>
        <taxon>Pucciniales</taxon>
        <taxon>Melampsoraceae</taxon>
        <taxon>Melampsora</taxon>
    </lineage>
</organism>
<dbReference type="EMBL" id="GL883408">
    <property type="protein sequence ID" value="EGF96999.1"/>
    <property type="molecule type" value="Genomic_DNA"/>
</dbReference>
<accession>F4SEC6</accession>
<feature type="region of interest" description="Disordered" evidence="1">
    <location>
        <begin position="197"/>
        <end position="223"/>
    </location>
</feature>
<feature type="region of interest" description="Disordered" evidence="1">
    <location>
        <begin position="270"/>
        <end position="292"/>
    </location>
</feature>
<proteinExistence type="predicted"/>
<feature type="compositionally biased region" description="Polar residues" evidence="1">
    <location>
        <begin position="270"/>
        <end position="283"/>
    </location>
</feature>
<evidence type="ECO:0000313" key="2">
    <source>
        <dbReference type="EMBL" id="EGF96999.1"/>
    </source>
</evidence>
<reference evidence="3" key="1">
    <citation type="journal article" date="2011" name="Proc. Natl. Acad. Sci. U.S.A.">
        <title>Obligate biotrophy features unraveled by the genomic analysis of rust fungi.</title>
        <authorList>
            <person name="Duplessis S."/>
            <person name="Cuomo C.A."/>
            <person name="Lin Y.-C."/>
            <person name="Aerts A."/>
            <person name="Tisserant E."/>
            <person name="Veneault-Fourrey C."/>
            <person name="Joly D.L."/>
            <person name="Hacquard S."/>
            <person name="Amselem J."/>
            <person name="Cantarel B.L."/>
            <person name="Chiu R."/>
            <person name="Coutinho P.M."/>
            <person name="Feau N."/>
            <person name="Field M."/>
            <person name="Frey P."/>
            <person name="Gelhaye E."/>
            <person name="Goldberg J."/>
            <person name="Grabherr M.G."/>
            <person name="Kodira C.D."/>
            <person name="Kohler A."/>
            <person name="Kuees U."/>
            <person name="Lindquist E.A."/>
            <person name="Lucas S.M."/>
            <person name="Mago R."/>
            <person name="Mauceli E."/>
            <person name="Morin E."/>
            <person name="Murat C."/>
            <person name="Pangilinan J.L."/>
            <person name="Park R."/>
            <person name="Pearson M."/>
            <person name="Quesneville H."/>
            <person name="Rouhier N."/>
            <person name="Sakthikumar S."/>
            <person name="Salamov A.A."/>
            <person name="Schmutz J."/>
            <person name="Selles B."/>
            <person name="Shapiro H."/>
            <person name="Tanguay P."/>
            <person name="Tuskan G.A."/>
            <person name="Henrissat B."/>
            <person name="Van de Peer Y."/>
            <person name="Rouze P."/>
            <person name="Ellis J.G."/>
            <person name="Dodds P.N."/>
            <person name="Schein J.E."/>
            <person name="Zhong S."/>
            <person name="Hamelin R.C."/>
            <person name="Grigoriev I.V."/>
            <person name="Szabo L.J."/>
            <person name="Martin F."/>
        </authorList>
    </citation>
    <scope>NUCLEOTIDE SEQUENCE [LARGE SCALE GENOMIC DNA]</scope>
    <source>
        <strain evidence="3">98AG31 / pathotype 3-4-7</strain>
    </source>
</reference>
<dbReference type="VEuPathDB" id="FungiDB:MELLADRAFT_70287"/>
<keyword evidence="3" id="KW-1185">Reference proteome</keyword>
<evidence type="ECO:0000313" key="3">
    <source>
        <dbReference type="Proteomes" id="UP000001072"/>
    </source>
</evidence>
<feature type="compositionally biased region" description="Basic residues" evidence="1">
    <location>
        <begin position="148"/>
        <end position="157"/>
    </location>
</feature>
<dbReference type="InParanoid" id="F4SEC6"/>
<feature type="compositionally biased region" description="Low complexity" evidence="1">
    <location>
        <begin position="111"/>
        <end position="124"/>
    </location>
</feature>
<dbReference type="Proteomes" id="UP000001072">
    <property type="component" value="Unassembled WGS sequence"/>
</dbReference>
<evidence type="ECO:0000256" key="1">
    <source>
        <dbReference type="SAM" id="MobiDB-lite"/>
    </source>
</evidence>
<feature type="compositionally biased region" description="Basic and acidic residues" evidence="1">
    <location>
        <begin position="33"/>
        <end position="44"/>
    </location>
</feature>
<dbReference type="AlphaFoldDB" id="F4SEC6"/>
<dbReference type="RefSeq" id="XP_007419730.1">
    <property type="nucleotide sequence ID" value="XM_007419668.1"/>
</dbReference>